<dbReference type="RefSeq" id="WP_267991805.1">
    <property type="nucleotide sequence ID" value="NZ_JAPJZI010000001.1"/>
</dbReference>
<keyword evidence="1" id="KW-1133">Transmembrane helix</keyword>
<dbReference type="EMBL" id="JAPJZI010000001">
    <property type="protein sequence ID" value="MDA5400336.1"/>
    <property type="molecule type" value="Genomic_DNA"/>
</dbReference>
<dbReference type="SUPFAM" id="SSF103473">
    <property type="entry name" value="MFS general substrate transporter"/>
    <property type="match status" value="1"/>
</dbReference>
<feature type="transmembrane region" description="Helical" evidence="1">
    <location>
        <begin position="246"/>
        <end position="265"/>
    </location>
</feature>
<organism evidence="2 3">
    <name type="scientific">Hoeflea prorocentri</name>
    <dbReference type="NCBI Taxonomy" id="1922333"/>
    <lineage>
        <taxon>Bacteria</taxon>
        <taxon>Pseudomonadati</taxon>
        <taxon>Pseudomonadota</taxon>
        <taxon>Alphaproteobacteria</taxon>
        <taxon>Hyphomicrobiales</taxon>
        <taxon>Rhizobiaceae</taxon>
        <taxon>Hoeflea</taxon>
    </lineage>
</organism>
<feature type="transmembrane region" description="Helical" evidence="1">
    <location>
        <begin position="146"/>
        <end position="165"/>
    </location>
</feature>
<feature type="transmembrane region" description="Helical" evidence="1">
    <location>
        <begin position="38"/>
        <end position="60"/>
    </location>
</feature>
<evidence type="ECO:0008006" key="4">
    <source>
        <dbReference type="Google" id="ProtNLM"/>
    </source>
</evidence>
<reference evidence="2" key="1">
    <citation type="submission" date="2022-11" db="EMBL/GenBank/DDBJ databases">
        <title>Draft genome sequence of Hoeflea poritis E7-10 and Hoeflea prorocentri PM5-8, separated from scleractinian coral Porites lutea and marine dinoflagellate.</title>
        <authorList>
            <person name="Zhang G."/>
            <person name="Wei Q."/>
            <person name="Cai L."/>
        </authorList>
    </citation>
    <scope>NUCLEOTIDE SEQUENCE</scope>
    <source>
        <strain evidence="2">PM5-8</strain>
    </source>
</reference>
<dbReference type="AlphaFoldDB" id="A0A9X3UNZ0"/>
<feature type="transmembrane region" description="Helical" evidence="1">
    <location>
        <begin position="303"/>
        <end position="324"/>
    </location>
</feature>
<accession>A0A9X3UNZ0</accession>
<feature type="transmembrane region" description="Helical" evidence="1">
    <location>
        <begin position="394"/>
        <end position="413"/>
    </location>
</feature>
<name>A0A9X3UNZ0_9HYPH</name>
<feature type="transmembrane region" description="Helical" evidence="1">
    <location>
        <begin position="106"/>
        <end position="126"/>
    </location>
</feature>
<keyword evidence="3" id="KW-1185">Reference proteome</keyword>
<keyword evidence="1" id="KW-0812">Transmembrane</keyword>
<feature type="transmembrane region" description="Helical" evidence="1">
    <location>
        <begin position="330"/>
        <end position="353"/>
    </location>
</feature>
<sequence>MGKTPASGSNKNRSYLLWSGIGESVSDIVASPGMVLPFLYLALGAPQFIATLLLPCVKAARMIIEALVSPYIKIGARAKYAMMLPNLVIAGVLALVALSAESLPVWIAAALFIVVSIVLGLCVGIWALGSNQIYGSELGERDRGEIVFTQLAGSCVVAIVAVWLTRDFMAGDTPYQRHRVLLWMGVVSLLMACMFLYRVVVTKTPPSEQAAEPQSEDKLGFMAEVARGWALAVQYAWYRKFLVSRIFFLSVELATPFYTIHAATYHLSTPHILSIFVTATSAGTALGALLWRKLVRHPIRYTIAGASAIASFSALTAIVFDLFGLASNPWVYATTIFFLSFGIGGVQNGRYLYLLSMSSEQDRPYMVALGDVVAGIGGIIFAAGLGMLAQLHSVLLSLVALAALNAFSAYLAVRMQDDSEPKAA</sequence>
<dbReference type="Gene3D" id="1.20.1250.20">
    <property type="entry name" value="MFS general substrate transporter like domains"/>
    <property type="match status" value="1"/>
</dbReference>
<proteinExistence type="predicted"/>
<gene>
    <name evidence="2" type="ORF">OQ273_17295</name>
</gene>
<evidence type="ECO:0000313" key="3">
    <source>
        <dbReference type="Proteomes" id="UP001151234"/>
    </source>
</evidence>
<feature type="transmembrane region" description="Helical" evidence="1">
    <location>
        <begin position="365"/>
        <end position="388"/>
    </location>
</feature>
<dbReference type="Proteomes" id="UP001151234">
    <property type="component" value="Unassembled WGS sequence"/>
</dbReference>
<evidence type="ECO:0000313" key="2">
    <source>
        <dbReference type="EMBL" id="MDA5400336.1"/>
    </source>
</evidence>
<feature type="transmembrane region" description="Helical" evidence="1">
    <location>
        <begin position="271"/>
        <end position="291"/>
    </location>
</feature>
<protein>
    <recommendedName>
        <fullName evidence="4">MFS transporter</fullName>
    </recommendedName>
</protein>
<feature type="transmembrane region" description="Helical" evidence="1">
    <location>
        <begin position="80"/>
        <end position="100"/>
    </location>
</feature>
<comment type="caution">
    <text evidence="2">The sequence shown here is derived from an EMBL/GenBank/DDBJ whole genome shotgun (WGS) entry which is preliminary data.</text>
</comment>
<evidence type="ECO:0000256" key="1">
    <source>
        <dbReference type="SAM" id="Phobius"/>
    </source>
</evidence>
<dbReference type="InterPro" id="IPR036259">
    <property type="entry name" value="MFS_trans_sf"/>
</dbReference>
<keyword evidence="1" id="KW-0472">Membrane</keyword>
<feature type="transmembrane region" description="Helical" evidence="1">
    <location>
        <begin position="180"/>
        <end position="200"/>
    </location>
</feature>